<dbReference type="SMART" id="SM00749">
    <property type="entry name" value="BON"/>
    <property type="match status" value="3"/>
</dbReference>
<gene>
    <name evidence="2" type="ORF">LJ655_23920</name>
</gene>
<evidence type="ECO:0000259" key="1">
    <source>
        <dbReference type="PROSITE" id="PS50914"/>
    </source>
</evidence>
<dbReference type="InterPro" id="IPR014004">
    <property type="entry name" value="Transpt-assoc_nodulatn_dom_bac"/>
</dbReference>
<keyword evidence="3" id="KW-1185">Reference proteome</keyword>
<dbReference type="Gene3D" id="3.30.1340.30">
    <property type="match status" value="3"/>
</dbReference>
<sequence length="223" mass="23920">MKSDSQLHEEVEDELANNPAIEANRIGVAVADGIVTLSGQVPNYAQKVAAEKCALAIAGVVAVVMHIDVALRDADRRTDEDIALSARAVLDWIAGLEESTVKVKVENGWVTLSGEVRDAYRSHIAEKNIRHMRGVTGLTNSIRITGSASPTDIEYNIRKAIQRHTERELKHLGVQVENGEVTLSGRVSSAAERAVVWGAARSTPGVKAIVDRLSIDGRGAAVT</sequence>
<dbReference type="Proteomes" id="UP001430614">
    <property type="component" value="Unassembled WGS sequence"/>
</dbReference>
<evidence type="ECO:0000313" key="2">
    <source>
        <dbReference type="EMBL" id="MCC8404883.1"/>
    </source>
</evidence>
<dbReference type="RefSeq" id="WP_230563779.1">
    <property type="nucleotide sequence ID" value="NZ_JAJITC010000015.1"/>
</dbReference>
<dbReference type="PROSITE" id="PS50914">
    <property type="entry name" value="BON"/>
    <property type="match status" value="3"/>
</dbReference>
<feature type="domain" description="BON" evidence="1">
    <location>
        <begin position="149"/>
        <end position="217"/>
    </location>
</feature>
<evidence type="ECO:0000313" key="3">
    <source>
        <dbReference type="Proteomes" id="UP001430614"/>
    </source>
</evidence>
<protein>
    <submittedName>
        <fullName evidence="2">BON domain-containing protein</fullName>
    </submittedName>
</protein>
<dbReference type="PANTHER" id="PTHR34606">
    <property type="entry name" value="BON DOMAIN-CONTAINING PROTEIN"/>
    <property type="match status" value="1"/>
</dbReference>
<feature type="domain" description="BON" evidence="1">
    <location>
        <begin position="78"/>
        <end position="146"/>
    </location>
</feature>
<dbReference type="Pfam" id="PF04972">
    <property type="entry name" value="BON"/>
    <property type="match status" value="3"/>
</dbReference>
<dbReference type="PANTHER" id="PTHR34606:SF15">
    <property type="entry name" value="BON DOMAIN-CONTAINING PROTEIN"/>
    <property type="match status" value="1"/>
</dbReference>
<comment type="caution">
    <text evidence="2">The sequence shown here is derived from an EMBL/GenBank/DDBJ whole genome shotgun (WGS) entry which is preliminary data.</text>
</comment>
<feature type="domain" description="BON" evidence="1">
    <location>
        <begin position="3"/>
        <end position="71"/>
    </location>
</feature>
<dbReference type="InterPro" id="IPR007055">
    <property type="entry name" value="BON_dom"/>
</dbReference>
<dbReference type="InterPro" id="IPR051686">
    <property type="entry name" value="Lipoprotein_DolP"/>
</dbReference>
<name>A0ABS8KJB8_9BURK</name>
<accession>A0ABS8KJB8</accession>
<dbReference type="EMBL" id="JAJITC010000015">
    <property type="protein sequence ID" value="MCC8404883.1"/>
    <property type="molecule type" value="Genomic_DNA"/>
</dbReference>
<reference evidence="2 3" key="1">
    <citation type="submission" date="2021-11" db="EMBL/GenBank/DDBJ databases">
        <authorList>
            <person name="Oh E.-T."/>
            <person name="Kim S.-B."/>
        </authorList>
    </citation>
    <scope>NUCLEOTIDE SEQUENCE [LARGE SCALE GENOMIC DNA]</scope>
    <source>
        <strain evidence="2 3">MMS20-SJTN17</strain>
    </source>
</reference>
<organism evidence="2 3">
    <name type="scientific">Paraburkholderia translucens</name>
    <dbReference type="NCBI Taxonomy" id="2886945"/>
    <lineage>
        <taxon>Bacteria</taxon>
        <taxon>Pseudomonadati</taxon>
        <taxon>Pseudomonadota</taxon>
        <taxon>Betaproteobacteria</taxon>
        <taxon>Burkholderiales</taxon>
        <taxon>Burkholderiaceae</taxon>
        <taxon>Paraburkholderia</taxon>
    </lineage>
</organism>
<proteinExistence type="predicted"/>